<gene>
    <name evidence="2" type="ORF">G4Z14_17470</name>
</gene>
<dbReference type="Gene3D" id="3.60.70.12">
    <property type="entry name" value="L-amino peptidase D-ALA esterase/amidase"/>
    <property type="match status" value="1"/>
</dbReference>
<dbReference type="Proteomes" id="UP000477782">
    <property type="component" value="Unassembled WGS sequence"/>
</dbReference>
<dbReference type="InterPro" id="IPR005321">
    <property type="entry name" value="Peptidase_S58_DmpA"/>
</dbReference>
<dbReference type="PANTHER" id="PTHR36512:SF3">
    <property type="entry name" value="BLR5678 PROTEIN"/>
    <property type="match status" value="1"/>
</dbReference>
<proteinExistence type="inferred from homology"/>
<dbReference type="CDD" id="cd02253">
    <property type="entry name" value="DmpA"/>
    <property type="match status" value="1"/>
</dbReference>
<evidence type="ECO:0000256" key="1">
    <source>
        <dbReference type="ARBA" id="ARBA00007068"/>
    </source>
</evidence>
<dbReference type="SUPFAM" id="SSF56266">
    <property type="entry name" value="DmpA/ArgJ-like"/>
    <property type="match status" value="1"/>
</dbReference>
<protein>
    <submittedName>
        <fullName evidence="2">P1 family peptidase</fullName>
    </submittedName>
</protein>
<dbReference type="AlphaFoldDB" id="A0A6M0QYI7"/>
<dbReference type="Pfam" id="PF03576">
    <property type="entry name" value="Peptidase_S58"/>
    <property type="match status" value="1"/>
</dbReference>
<sequence length="403" mass="42980">MLVFHNNLRNPATFRRQEIQLTKPRARDLGIPFDGTPGPNNALTDIPGVEVGLTTIIQGDGPVEPGKGPVRTGVTAILPRGKTKSPSPVWAGHFNLNGNGEMTGTHWINEAGYFIGPICITNTHSVGMVHHAATRWMIDTYDSHFVGDHGWALPVVAETYDGLANDICGQHITADHALAAMNGASGGRVAEGNVGGGTGMMTYEFKGGTGTASRRVGFGDKTYTVGALVQSNFGSRPNLMVRGVPVGREWPEDAPLSRGHMHETGSIIVIIGTDIPLLPNQLKRIAKRGAIGIGRTGSPGGHYSGDIILAFSTANDIGWPRMIQDEHPLFNTMSALGDHYIEQVYNAAVDAVEEAILNALVAAETMSMVKFPGVADGTAKWTAIDHERLKRIMAKYGRPNGAP</sequence>
<comment type="caution">
    <text evidence="2">The sequence shown here is derived from an EMBL/GenBank/DDBJ whole genome shotgun (WGS) entry which is preliminary data.</text>
</comment>
<dbReference type="InterPro" id="IPR016117">
    <property type="entry name" value="ArgJ-like_dom_sf"/>
</dbReference>
<organism evidence="2 3">
    <name type="scientific">Tabrizicola oligotrophica</name>
    <dbReference type="NCBI Taxonomy" id="2710650"/>
    <lineage>
        <taxon>Bacteria</taxon>
        <taxon>Pseudomonadati</taxon>
        <taxon>Pseudomonadota</taxon>
        <taxon>Alphaproteobacteria</taxon>
        <taxon>Rhodobacterales</taxon>
        <taxon>Paracoccaceae</taxon>
        <taxon>Tabrizicola</taxon>
    </lineage>
</organism>
<reference evidence="2 3" key="1">
    <citation type="submission" date="2020-02" db="EMBL/GenBank/DDBJ databases">
        <authorList>
            <person name="Chen W.-M."/>
        </authorList>
    </citation>
    <scope>NUCLEOTIDE SEQUENCE [LARGE SCALE GENOMIC DNA]</scope>
    <source>
        <strain evidence="2 3">KMS-5</strain>
    </source>
</reference>
<keyword evidence="3" id="KW-1185">Reference proteome</keyword>
<dbReference type="PANTHER" id="PTHR36512">
    <property type="entry name" value="D-AMINOPEPTIDASE"/>
    <property type="match status" value="1"/>
</dbReference>
<evidence type="ECO:0000313" key="2">
    <source>
        <dbReference type="EMBL" id="NEY92081.1"/>
    </source>
</evidence>
<evidence type="ECO:0000313" key="3">
    <source>
        <dbReference type="Proteomes" id="UP000477782"/>
    </source>
</evidence>
<accession>A0A6M0QYI7</accession>
<dbReference type="GO" id="GO:0004177">
    <property type="term" value="F:aminopeptidase activity"/>
    <property type="evidence" value="ECO:0007669"/>
    <property type="project" value="TreeGrafter"/>
</dbReference>
<name>A0A6M0QYI7_9RHOB</name>
<comment type="similarity">
    <text evidence="1">Belongs to the peptidase S58 family.</text>
</comment>
<dbReference type="EMBL" id="JAAIVJ010000019">
    <property type="protein sequence ID" value="NEY92081.1"/>
    <property type="molecule type" value="Genomic_DNA"/>
</dbReference>